<protein>
    <submittedName>
        <fullName evidence="1">Uncharacterized protein</fullName>
    </submittedName>
</protein>
<gene>
    <name evidence="1" type="ORF">AVDCRST_MAG40-2351</name>
</gene>
<name>A0A6J4LSP1_9BACT</name>
<organism evidence="1">
    <name type="scientific">uncultured Gemmatimonadaceae bacterium</name>
    <dbReference type="NCBI Taxonomy" id="246130"/>
    <lineage>
        <taxon>Bacteria</taxon>
        <taxon>Pseudomonadati</taxon>
        <taxon>Gemmatimonadota</taxon>
        <taxon>Gemmatimonadia</taxon>
        <taxon>Gemmatimonadales</taxon>
        <taxon>Gemmatimonadaceae</taxon>
        <taxon>environmental samples</taxon>
    </lineage>
</organism>
<sequence>PSVRGARRGVGRAAELGAAAIEQLPGRESAGAVRDYLETAREKIDRAVDLELRDLRRAVRRQRKRIGV</sequence>
<feature type="non-terminal residue" evidence="1">
    <location>
        <position position="1"/>
    </location>
</feature>
<proteinExistence type="predicted"/>
<accession>A0A6J4LSP1</accession>
<reference evidence="1" key="1">
    <citation type="submission" date="2020-02" db="EMBL/GenBank/DDBJ databases">
        <authorList>
            <person name="Meier V. D."/>
        </authorList>
    </citation>
    <scope>NUCLEOTIDE SEQUENCE</scope>
    <source>
        <strain evidence="1">AVDCRST_MAG40</strain>
    </source>
</reference>
<dbReference type="AlphaFoldDB" id="A0A6J4LSP1"/>
<evidence type="ECO:0000313" key="1">
    <source>
        <dbReference type="EMBL" id="CAA9339784.1"/>
    </source>
</evidence>
<dbReference type="EMBL" id="CADCTX010000677">
    <property type="protein sequence ID" value="CAA9339784.1"/>
    <property type="molecule type" value="Genomic_DNA"/>
</dbReference>